<evidence type="ECO:0000259" key="1">
    <source>
        <dbReference type="Pfam" id="PF12697"/>
    </source>
</evidence>
<evidence type="ECO:0000313" key="2">
    <source>
        <dbReference type="RefSeq" id="XP_059604532.1"/>
    </source>
</evidence>
<dbReference type="VEuPathDB" id="FungiDB:An12g07260"/>
<organism evidence="2">
    <name type="scientific">Aspergillus niger</name>
    <dbReference type="NCBI Taxonomy" id="5061"/>
    <lineage>
        <taxon>Eukaryota</taxon>
        <taxon>Fungi</taxon>
        <taxon>Dikarya</taxon>
        <taxon>Ascomycota</taxon>
        <taxon>Pezizomycotina</taxon>
        <taxon>Eurotiomycetes</taxon>
        <taxon>Eurotiomycetidae</taxon>
        <taxon>Eurotiales</taxon>
        <taxon>Aspergillaceae</taxon>
        <taxon>Aspergillus</taxon>
        <taxon>Aspergillus subgen. Circumdati</taxon>
    </lineage>
</organism>
<feature type="domain" description="AB hydrolase-1" evidence="1">
    <location>
        <begin position="6"/>
        <end position="244"/>
    </location>
</feature>
<reference evidence="2" key="2">
    <citation type="submission" date="2025-08" db="UniProtKB">
        <authorList>
            <consortium name="RefSeq"/>
        </authorList>
    </citation>
    <scope>IDENTIFICATION</scope>
</reference>
<dbReference type="PANTHER" id="PTHR37017:SF11">
    <property type="entry name" value="ESTERASE_LIPASE_THIOESTERASE DOMAIN-CONTAINING PROTEIN"/>
    <property type="match status" value="1"/>
</dbReference>
<gene>
    <name evidence="2" type="ORF">An12g07260</name>
</gene>
<dbReference type="RefSeq" id="XP_059604532.1">
    <property type="nucleotide sequence ID" value="XM_059751025.1"/>
</dbReference>
<name>A0AAJ8BW88_ASPNG</name>
<dbReference type="GeneID" id="4986075"/>
<dbReference type="InterPro" id="IPR000073">
    <property type="entry name" value="AB_hydrolase_1"/>
</dbReference>
<proteinExistence type="predicted"/>
<reference evidence="2" key="1">
    <citation type="submission" date="2025-02" db="EMBL/GenBank/DDBJ databases">
        <authorList>
            <consortium name="NCBI Genome Project"/>
        </authorList>
    </citation>
    <scope>NUCLEOTIDE SEQUENCE</scope>
</reference>
<dbReference type="Pfam" id="PF12697">
    <property type="entry name" value="Abhydrolase_6"/>
    <property type="match status" value="1"/>
</dbReference>
<dbReference type="PANTHER" id="PTHR37017">
    <property type="entry name" value="AB HYDROLASE-1 DOMAIN-CONTAINING PROTEIN-RELATED"/>
    <property type="match status" value="1"/>
</dbReference>
<dbReference type="SUPFAM" id="SSF53474">
    <property type="entry name" value="alpha/beta-Hydrolases"/>
    <property type="match status" value="1"/>
</dbReference>
<dbReference type="InterPro" id="IPR052897">
    <property type="entry name" value="Sec-Metab_Biosynth_Hydrolase"/>
</dbReference>
<dbReference type="AlphaFoldDB" id="A0AAJ8BW88"/>
<dbReference type="KEGG" id="ang:An12g07260"/>
<sequence length="250" mass="27149">MPNPTLVFCAGAWYSPVAFGPLIEKLPDYTCRTVAFPSIEQATEVKDLQPDITAVRSVVEEECDAGNDVAIVLHSWSGLPVSSALDGLSKTERQEAGKPGGVVKLIYLSAFIPDVGESLIGAFGGVAPDWYVRDVSIPSPLVVENGTVTPDDPFKLFFHDVPDGQKWAETLRPHAWATKNSPATSAAYLRIPSAYLLCEDDRAIPLFAQEGMVEKARAKGATFETDKVKTGHTPWLVVPDQVVEFVKRHA</sequence>
<dbReference type="ESTHER" id="aspnc-a2r040">
    <property type="family name" value="6_AlphaBeta_hydrolase"/>
</dbReference>
<dbReference type="InterPro" id="IPR029058">
    <property type="entry name" value="AB_hydrolase_fold"/>
</dbReference>
<protein>
    <recommendedName>
        <fullName evidence="1">AB hydrolase-1 domain-containing protein</fullName>
    </recommendedName>
</protein>
<dbReference type="Gene3D" id="3.40.50.1820">
    <property type="entry name" value="alpha/beta hydrolase"/>
    <property type="match status" value="1"/>
</dbReference>
<accession>A0AAJ8BW88</accession>